<gene>
    <name evidence="1" type="ORF">Metlim_0925</name>
</gene>
<evidence type="ECO:0000313" key="1">
    <source>
        <dbReference type="EMBL" id="EHQ35047.1"/>
    </source>
</evidence>
<keyword evidence="2" id="KW-1185">Reference proteome</keyword>
<sequence>MNWKKCLESGSIKTDPKAMERVDSSLERSERFLNSAGTIYI</sequence>
<organism evidence="1 2">
    <name type="scientific">Methanoplanus limicola DSM 2279</name>
    <dbReference type="NCBI Taxonomy" id="937775"/>
    <lineage>
        <taxon>Archaea</taxon>
        <taxon>Methanobacteriati</taxon>
        <taxon>Methanobacteriota</taxon>
        <taxon>Stenosarchaea group</taxon>
        <taxon>Methanomicrobia</taxon>
        <taxon>Methanomicrobiales</taxon>
        <taxon>Methanomicrobiaceae</taxon>
        <taxon>Methanoplanus</taxon>
    </lineage>
</organism>
<accession>H1YYE9</accession>
<evidence type="ECO:0000313" key="2">
    <source>
        <dbReference type="Proteomes" id="UP000005741"/>
    </source>
</evidence>
<name>H1YYE9_9EURY</name>
<dbReference type="EMBL" id="CM001436">
    <property type="protein sequence ID" value="EHQ35047.1"/>
    <property type="molecule type" value="Genomic_DNA"/>
</dbReference>
<reference evidence="1 2" key="1">
    <citation type="submission" date="2011-10" db="EMBL/GenBank/DDBJ databases">
        <title>The Improved High-Quality Draft genome of Methanoplanus limicola DSM 2279.</title>
        <authorList>
            <consortium name="US DOE Joint Genome Institute (JGI-PGF)"/>
            <person name="Lucas S."/>
            <person name="Copeland A."/>
            <person name="Lapidus A."/>
            <person name="Glavina del Rio T."/>
            <person name="Dalin E."/>
            <person name="Tice H."/>
            <person name="Bruce D."/>
            <person name="Goodwin L."/>
            <person name="Pitluck S."/>
            <person name="Peters L."/>
            <person name="Mikhailova N."/>
            <person name="Lu M."/>
            <person name="Kyrpides N."/>
            <person name="Mavromatis K."/>
            <person name="Ivanova N."/>
            <person name="Markowitz V."/>
            <person name="Cheng J.-F."/>
            <person name="Hugenholtz P."/>
            <person name="Woyke T."/>
            <person name="Wu D."/>
            <person name="Wirth R."/>
            <person name="Brambilla E.-M."/>
            <person name="Klenk H.-P."/>
            <person name="Eisen J.A."/>
        </authorList>
    </citation>
    <scope>NUCLEOTIDE SEQUENCE [LARGE SCALE GENOMIC DNA]</scope>
    <source>
        <strain evidence="1 2">DSM 2279</strain>
    </source>
</reference>
<dbReference type="STRING" id="937775.Metlim_0925"/>
<protein>
    <submittedName>
        <fullName evidence="1">Uncharacterized protein</fullName>
    </submittedName>
</protein>
<dbReference type="Proteomes" id="UP000005741">
    <property type="component" value="Chromosome"/>
</dbReference>
<dbReference type="InParanoid" id="H1YYE9"/>
<proteinExistence type="predicted"/>
<dbReference type="AlphaFoldDB" id="H1YYE9"/>
<dbReference type="RefSeq" id="WP_004076778.1">
    <property type="nucleotide sequence ID" value="NZ_CM001436.1"/>
</dbReference>
<dbReference type="HOGENOM" id="CLU_3263784_0_0_2"/>